<feature type="region of interest" description="Disordered" evidence="1">
    <location>
        <begin position="136"/>
        <end position="159"/>
    </location>
</feature>
<dbReference type="Proteomes" id="UP000306102">
    <property type="component" value="Unassembled WGS sequence"/>
</dbReference>
<keyword evidence="2" id="KW-1133">Transmembrane helix</keyword>
<keyword evidence="2" id="KW-0472">Membrane</keyword>
<evidence type="ECO:0008006" key="5">
    <source>
        <dbReference type="Google" id="ProtNLM"/>
    </source>
</evidence>
<feature type="transmembrane region" description="Helical" evidence="2">
    <location>
        <begin position="67"/>
        <end position="86"/>
    </location>
</feature>
<gene>
    <name evidence="3" type="ORF">TEA_015391</name>
</gene>
<dbReference type="PANTHER" id="PTHR33640">
    <property type="entry name" value="TRANSMEMBRANE PROTEIN"/>
    <property type="match status" value="1"/>
</dbReference>
<evidence type="ECO:0000256" key="1">
    <source>
        <dbReference type="SAM" id="MobiDB-lite"/>
    </source>
</evidence>
<evidence type="ECO:0000313" key="4">
    <source>
        <dbReference type="Proteomes" id="UP000306102"/>
    </source>
</evidence>
<evidence type="ECO:0000313" key="3">
    <source>
        <dbReference type="EMBL" id="THG14927.1"/>
    </source>
</evidence>
<proteinExistence type="predicted"/>
<keyword evidence="4" id="KW-1185">Reference proteome</keyword>
<reference evidence="3 4" key="1">
    <citation type="journal article" date="2018" name="Proc. Natl. Acad. Sci. U.S.A.">
        <title>Draft genome sequence of Camellia sinensis var. sinensis provides insights into the evolution of the tea genome and tea quality.</title>
        <authorList>
            <person name="Wei C."/>
            <person name="Yang H."/>
            <person name="Wang S."/>
            <person name="Zhao J."/>
            <person name="Liu C."/>
            <person name="Gao L."/>
            <person name="Xia E."/>
            <person name="Lu Y."/>
            <person name="Tai Y."/>
            <person name="She G."/>
            <person name="Sun J."/>
            <person name="Cao H."/>
            <person name="Tong W."/>
            <person name="Gao Q."/>
            <person name="Li Y."/>
            <person name="Deng W."/>
            <person name="Jiang X."/>
            <person name="Wang W."/>
            <person name="Chen Q."/>
            <person name="Zhang S."/>
            <person name="Li H."/>
            <person name="Wu J."/>
            <person name="Wang P."/>
            <person name="Li P."/>
            <person name="Shi C."/>
            <person name="Zheng F."/>
            <person name="Jian J."/>
            <person name="Huang B."/>
            <person name="Shan D."/>
            <person name="Shi M."/>
            <person name="Fang C."/>
            <person name="Yue Y."/>
            <person name="Li F."/>
            <person name="Li D."/>
            <person name="Wei S."/>
            <person name="Han B."/>
            <person name="Jiang C."/>
            <person name="Yin Y."/>
            <person name="Xia T."/>
            <person name="Zhang Z."/>
            <person name="Bennetzen J.L."/>
            <person name="Zhao S."/>
            <person name="Wan X."/>
        </authorList>
    </citation>
    <scope>NUCLEOTIDE SEQUENCE [LARGE SCALE GENOMIC DNA]</scope>
    <source>
        <strain evidence="4">cv. Shuchazao</strain>
        <tissue evidence="3">Leaf</tissue>
    </source>
</reference>
<dbReference type="AlphaFoldDB" id="A0A4V3WP39"/>
<protein>
    <recommendedName>
        <fullName evidence="5">DUF4408 domain-containing protein</fullName>
    </recommendedName>
</protein>
<accession>A0A4V3WP39</accession>
<comment type="caution">
    <text evidence="3">The sequence shown here is derived from an EMBL/GenBank/DDBJ whole genome shotgun (WGS) entry which is preliminary data.</text>
</comment>
<feature type="transmembrane region" description="Helical" evidence="2">
    <location>
        <begin position="29"/>
        <end position="47"/>
    </location>
</feature>
<name>A0A4V3WP39_CAMSN</name>
<dbReference type="EMBL" id="SDRB02005020">
    <property type="protein sequence ID" value="THG14927.1"/>
    <property type="molecule type" value="Genomic_DNA"/>
</dbReference>
<keyword evidence="2" id="KW-0812">Transmembrane</keyword>
<dbReference type="PANTHER" id="PTHR33640:SF8">
    <property type="entry name" value="TRANSMEMBRANE PROTEIN"/>
    <property type="match status" value="1"/>
</dbReference>
<organism evidence="3 4">
    <name type="scientific">Camellia sinensis var. sinensis</name>
    <name type="common">China tea</name>
    <dbReference type="NCBI Taxonomy" id="542762"/>
    <lineage>
        <taxon>Eukaryota</taxon>
        <taxon>Viridiplantae</taxon>
        <taxon>Streptophyta</taxon>
        <taxon>Embryophyta</taxon>
        <taxon>Tracheophyta</taxon>
        <taxon>Spermatophyta</taxon>
        <taxon>Magnoliopsida</taxon>
        <taxon>eudicotyledons</taxon>
        <taxon>Gunneridae</taxon>
        <taxon>Pentapetalae</taxon>
        <taxon>asterids</taxon>
        <taxon>Ericales</taxon>
        <taxon>Theaceae</taxon>
        <taxon>Camellia</taxon>
    </lineage>
</organism>
<sequence>MDSLNILNLKVEKANAMLRYRRLRNLGTLLRFMELLVLLIMIFRFSVQLPFNPKLSGDHFRGLTVVLFSPGFVFVVGNAIIITLFLKPGCLSHREGTVNKSGDDFCAEYVENSVVGTAAAMVDTHNYAERKIHRSRSENLSRVGGGDGGGKKRRRQLRRSETERCWKSELEEAETPCAADEQSSEEFRRTVEAFIARHQRSLREEEFSAILG</sequence>
<evidence type="ECO:0000256" key="2">
    <source>
        <dbReference type="SAM" id="Phobius"/>
    </source>
</evidence>